<feature type="non-terminal residue" evidence="1">
    <location>
        <position position="1"/>
    </location>
</feature>
<organism evidence="1 2">
    <name type="scientific">Sporothrix curviconia</name>
    <dbReference type="NCBI Taxonomy" id="1260050"/>
    <lineage>
        <taxon>Eukaryota</taxon>
        <taxon>Fungi</taxon>
        <taxon>Dikarya</taxon>
        <taxon>Ascomycota</taxon>
        <taxon>Pezizomycotina</taxon>
        <taxon>Sordariomycetes</taxon>
        <taxon>Sordariomycetidae</taxon>
        <taxon>Ophiostomatales</taxon>
        <taxon>Ophiostomataceae</taxon>
        <taxon>Sporothrix</taxon>
    </lineage>
</organism>
<accession>A0ABP0CFC3</accession>
<name>A0ABP0CFC3_9PEZI</name>
<evidence type="ECO:0000313" key="2">
    <source>
        <dbReference type="Proteomes" id="UP001642405"/>
    </source>
</evidence>
<protein>
    <submittedName>
        <fullName evidence="1">Uncharacterized protein</fullName>
    </submittedName>
</protein>
<proteinExistence type="predicted"/>
<dbReference type="EMBL" id="CAWUHB010000050">
    <property type="protein sequence ID" value="CAK7229791.1"/>
    <property type="molecule type" value="Genomic_DNA"/>
</dbReference>
<gene>
    <name evidence="1" type="ORF">SCUCBS95973_007347</name>
</gene>
<comment type="caution">
    <text evidence="1">The sequence shown here is derived from an EMBL/GenBank/DDBJ whole genome shotgun (WGS) entry which is preliminary data.</text>
</comment>
<evidence type="ECO:0000313" key="1">
    <source>
        <dbReference type="EMBL" id="CAK7229791.1"/>
    </source>
</evidence>
<sequence>VERSTPQKYNADLPTLTSTLNGALPKETYCIGMWGAGFGTTLKEASTGWVVYTVRNATNTHLLYLLGAFGERNKQVALAQFYRAAEYGREVATVAPGQVKPRASYERPSGDRGRVQWLNVPSLPMPVMESPDRLVRIP</sequence>
<keyword evidence="2" id="KW-1185">Reference proteome</keyword>
<dbReference type="Proteomes" id="UP001642405">
    <property type="component" value="Unassembled WGS sequence"/>
</dbReference>
<reference evidence="1 2" key="1">
    <citation type="submission" date="2024-01" db="EMBL/GenBank/DDBJ databases">
        <authorList>
            <person name="Allen C."/>
            <person name="Tagirdzhanova G."/>
        </authorList>
    </citation>
    <scope>NUCLEOTIDE SEQUENCE [LARGE SCALE GENOMIC DNA]</scope>
</reference>